<comment type="subcellular location">
    <subcellularLocation>
        <location evidence="1">Membrane</location>
        <topology evidence="1">Multi-pass membrane protein</topology>
    </subcellularLocation>
</comment>
<evidence type="ECO:0000313" key="7">
    <source>
        <dbReference type="EMBL" id="CAI9731799.1"/>
    </source>
</evidence>
<dbReference type="InterPro" id="IPR020846">
    <property type="entry name" value="MFS_dom"/>
</dbReference>
<dbReference type="Proteomes" id="UP001162480">
    <property type="component" value="Chromosome 13"/>
</dbReference>
<proteinExistence type="predicted"/>
<feature type="transmembrane region" description="Helical" evidence="5">
    <location>
        <begin position="344"/>
        <end position="361"/>
    </location>
</feature>
<feature type="transmembrane region" description="Helical" evidence="5">
    <location>
        <begin position="437"/>
        <end position="459"/>
    </location>
</feature>
<dbReference type="AlphaFoldDB" id="A0AA36BCY0"/>
<keyword evidence="4 5" id="KW-0472">Membrane</keyword>
<dbReference type="Pfam" id="PF00083">
    <property type="entry name" value="Sugar_tr"/>
    <property type="match status" value="2"/>
</dbReference>
<evidence type="ECO:0000259" key="6">
    <source>
        <dbReference type="PROSITE" id="PS50850"/>
    </source>
</evidence>
<dbReference type="PROSITE" id="PS50850">
    <property type="entry name" value="MFS"/>
    <property type="match status" value="1"/>
</dbReference>
<feature type="transmembrane region" description="Helical" evidence="5">
    <location>
        <begin position="638"/>
        <end position="660"/>
    </location>
</feature>
<evidence type="ECO:0000256" key="4">
    <source>
        <dbReference type="ARBA" id="ARBA00023136"/>
    </source>
</evidence>
<organism evidence="7 8">
    <name type="scientific">Octopus vulgaris</name>
    <name type="common">Common octopus</name>
    <dbReference type="NCBI Taxonomy" id="6645"/>
    <lineage>
        <taxon>Eukaryota</taxon>
        <taxon>Metazoa</taxon>
        <taxon>Spiralia</taxon>
        <taxon>Lophotrochozoa</taxon>
        <taxon>Mollusca</taxon>
        <taxon>Cephalopoda</taxon>
        <taxon>Coleoidea</taxon>
        <taxon>Octopodiformes</taxon>
        <taxon>Octopoda</taxon>
        <taxon>Incirrata</taxon>
        <taxon>Octopodidae</taxon>
        <taxon>Octopus</taxon>
    </lineage>
</organism>
<keyword evidence="3 5" id="KW-1133">Transmembrane helix</keyword>
<feature type="transmembrane region" description="Helical" evidence="5">
    <location>
        <begin position="184"/>
        <end position="203"/>
    </location>
</feature>
<evidence type="ECO:0000256" key="3">
    <source>
        <dbReference type="ARBA" id="ARBA00022989"/>
    </source>
</evidence>
<evidence type="ECO:0000256" key="1">
    <source>
        <dbReference type="ARBA" id="ARBA00004141"/>
    </source>
</evidence>
<dbReference type="SUPFAM" id="SSF103473">
    <property type="entry name" value="MFS general substrate transporter"/>
    <property type="match status" value="2"/>
</dbReference>
<feature type="transmembrane region" description="Helical" evidence="5">
    <location>
        <begin position="157"/>
        <end position="178"/>
    </location>
</feature>
<dbReference type="GO" id="GO:0022857">
    <property type="term" value="F:transmembrane transporter activity"/>
    <property type="evidence" value="ECO:0007669"/>
    <property type="project" value="InterPro"/>
</dbReference>
<feature type="transmembrane region" description="Helical" evidence="5">
    <location>
        <begin position="579"/>
        <end position="598"/>
    </location>
</feature>
<gene>
    <name evidence="7" type="ORF">OCTVUL_1B011616</name>
</gene>
<reference evidence="7" key="1">
    <citation type="submission" date="2023-08" db="EMBL/GenBank/DDBJ databases">
        <authorList>
            <person name="Alioto T."/>
            <person name="Alioto T."/>
            <person name="Gomez Garrido J."/>
        </authorList>
    </citation>
    <scope>NUCLEOTIDE SEQUENCE</scope>
</reference>
<dbReference type="PANTHER" id="PTHR24064">
    <property type="entry name" value="SOLUTE CARRIER FAMILY 22 MEMBER"/>
    <property type="match status" value="1"/>
</dbReference>
<sequence length="884" mass="101425">MDENEEYQLESKAQTATRISDKDIAHTLEKCGSFGPYQRWLLAYIFIIWMMTEFPAVNMSFLTASVPFLCYPPNFNASLIPANLTENEYLQMLQPDGDDQCSVYNNSFTGTRYTTPPSNSSKLQCSYGRKFLTEKFSSVVSELTVLEFTSSKLRSHISFFCMCIYAFTAIVETGFAYAISSWRYLELTVNLLTIINFFAWIFLPESPRWLIERKRFREANALLHKVMKKNNLQNEEVLDVFTNNEENTSFTNSFRENIREEKVLPKVKNYTFIDLFKTWRIALITLNVCLCWMVCSMSYYGVLLNSVDMAGNRYLNYLLMQLVEFPACLFSYYLFNRFDHRKPITFFMIFGGLNCIVSNFVTEGSFWFPLILAVLGKFGIAAGFSSIYLLSAEIFPTVVRTNGLGVASMSARVGGISDKDITHILEKCGGFGPYQRWLYAYISIIWLFSRFSELNLPFISAKVPFLCYPPNFNASLIPANLTENEYLQMLQPDGDDQCSVYNNSFTGTHYTTPPSNSSKLQCSYGRKFLTEEFSSIVSEFGLVCENKWLRSTLQSVYFAGYLVGAIVFGALADRFGRRPILLLANACLVVCGVTKIFIPSFITFLILYWIQACGNIGIIVSTYALIMEFTSSELRTPVNFVFMCVYPVASIFETGFAYAISDWRHLELTACLLPIIVFFIWIFVPESPRWFIGRKRFREAEAILEEVIKNNIKQHEEVLGILTNDEEETSFENSYQENIPEKTIVNKEENYTFIDLFKTWRIALITLNICFGWMVCSMLYYGVILKSVDMAGNRYLNYLLMQIVEFPSNYVSYYFFMRFDHRKPISFFMVFSGLNCIGSNFVTEGSFWIPLILVVLGKFGIAAAFSSIYLLSAEIFPTVVSIVG</sequence>
<dbReference type="GO" id="GO:0016020">
    <property type="term" value="C:membrane"/>
    <property type="evidence" value="ECO:0007669"/>
    <property type="project" value="UniProtKB-SubCell"/>
</dbReference>
<keyword evidence="8" id="KW-1185">Reference proteome</keyword>
<feature type="transmembrane region" description="Helical" evidence="5">
    <location>
        <begin position="825"/>
        <end position="842"/>
    </location>
</feature>
<dbReference type="InterPro" id="IPR036259">
    <property type="entry name" value="MFS_trans_sf"/>
</dbReference>
<dbReference type="InterPro" id="IPR005828">
    <property type="entry name" value="MFS_sugar_transport-like"/>
</dbReference>
<name>A0AA36BCY0_OCTVU</name>
<feature type="transmembrane region" description="Helical" evidence="5">
    <location>
        <begin position="604"/>
        <end position="626"/>
    </location>
</feature>
<feature type="domain" description="Major facilitator superfamily (MFS) profile" evidence="6">
    <location>
        <begin position="511"/>
        <end position="884"/>
    </location>
</feature>
<feature type="transmembrane region" description="Helical" evidence="5">
    <location>
        <begin position="41"/>
        <end position="62"/>
    </location>
</feature>
<evidence type="ECO:0000313" key="8">
    <source>
        <dbReference type="Proteomes" id="UP001162480"/>
    </source>
</evidence>
<dbReference type="EMBL" id="OX597826">
    <property type="protein sequence ID" value="CAI9731799.1"/>
    <property type="molecule type" value="Genomic_DNA"/>
</dbReference>
<feature type="transmembrane region" description="Helical" evidence="5">
    <location>
        <begin position="314"/>
        <end position="335"/>
    </location>
</feature>
<protein>
    <submittedName>
        <fullName evidence="7">Organic cation transporter protein-like</fullName>
    </submittedName>
</protein>
<evidence type="ECO:0000256" key="5">
    <source>
        <dbReference type="SAM" id="Phobius"/>
    </source>
</evidence>
<dbReference type="Gene3D" id="1.20.1250.20">
    <property type="entry name" value="MFS general substrate transporter like domains"/>
    <property type="match status" value="2"/>
</dbReference>
<feature type="transmembrane region" description="Helical" evidence="5">
    <location>
        <begin position="848"/>
        <end position="871"/>
    </location>
</feature>
<feature type="transmembrane region" description="Helical" evidence="5">
    <location>
        <begin position="762"/>
        <end position="783"/>
    </location>
</feature>
<feature type="transmembrane region" description="Helical" evidence="5">
    <location>
        <begin position="666"/>
        <end position="684"/>
    </location>
</feature>
<accession>A0AA36BCY0</accession>
<feature type="transmembrane region" description="Helical" evidence="5">
    <location>
        <begin position="795"/>
        <end position="816"/>
    </location>
</feature>
<keyword evidence="2 5" id="KW-0812">Transmembrane</keyword>
<evidence type="ECO:0000256" key="2">
    <source>
        <dbReference type="ARBA" id="ARBA00022692"/>
    </source>
</evidence>
<feature type="transmembrane region" description="Helical" evidence="5">
    <location>
        <begin position="281"/>
        <end position="302"/>
    </location>
</feature>
<feature type="transmembrane region" description="Helical" evidence="5">
    <location>
        <begin position="555"/>
        <end position="572"/>
    </location>
</feature>
<feature type="transmembrane region" description="Helical" evidence="5">
    <location>
        <begin position="367"/>
        <end position="390"/>
    </location>
</feature>